<dbReference type="NCBIfam" id="NF041551">
    <property type="entry name" value="YlcI_YnfO_N"/>
    <property type="match status" value="1"/>
</dbReference>
<protein>
    <submittedName>
        <fullName evidence="1">Prevent-host-death protein</fullName>
    </submittedName>
</protein>
<reference evidence="1 2" key="1">
    <citation type="submission" date="2020-03" db="EMBL/GenBank/DDBJ databases">
        <authorList>
            <person name="Lai Q."/>
        </authorList>
    </citation>
    <scope>NUCLEOTIDE SEQUENCE [LARGE SCALE GENOMIC DNA]</scope>
    <source>
        <strain evidence="1 2">CCUG 25036</strain>
    </source>
</reference>
<dbReference type="EMBL" id="JAARLZ010000001">
    <property type="protein sequence ID" value="NII05089.1"/>
    <property type="molecule type" value="Genomic_DNA"/>
</dbReference>
<dbReference type="RefSeq" id="WP_166945941.1">
    <property type="nucleotide sequence ID" value="NZ_JAARLZ010000001.1"/>
</dbReference>
<accession>A0A7X5ZGV1</accession>
<dbReference type="Proteomes" id="UP000490980">
    <property type="component" value="Unassembled WGS sequence"/>
</dbReference>
<gene>
    <name evidence="1" type="ORF">HBF25_01660</name>
</gene>
<dbReference type="AlphaFoldDB" id="A0A7X5ZGV1"/>
<name>A0A7X5ZGV1_9GAMM</name>
<sequence>MKTATIPSIRVEPAFREQAEDVLVAGETLSSFVETALAEAIDRRRMQRDFIARGLASRDDAARTGVYHAAADVHKEIAERLGDLPKGKR</sequence>
<keyword evidence="2" id="KW-1185">Reference proteome</keyword>
<comment type="caution">
    <text evidence="1">The sequence shown here is derived from an EMBL/GenBank/DDBJ whole genome shotgun (WGS) entry which is preliminary data.</text>
</comment>
<proteinExistence type="predicted"/>
<evidence type="ECO:0000313" key="2">
    <source>
        <dbReference type="Proteomes" id="UP000490980"/>
    </source>
</evidence>
<organism evidence="1 2">
    <name type="scientific">Luteibacter anthropi</name>
    <dbReference type="NCBI Taxonomy" id="564369"/>
    <lineage>
        <taxon>Bacteria</taxon>
        <taxon>Pseudomonadati</taxon>
        <taxon>Pseudomonadota</taxon>
        <taxon>Gammaproteobacteria</taxon>
        <taxon>Lysobacterales</taxon>
        <taxon>Rhodanobacteraceae</taxon>
        <taxon>Luteibacter</taxon>
    </lineage>
</organism>
<evidence type="ECO:0000313" key="1">
    <source>
        <dbReference type="EMBL" id="NII05089.1"/>
    </source>
</evidence>